<evidence type="ECO:0000313" key="3">
    <source>
        <dbReference type="Proteomes" id="UP000243723"/>
    </source>
</evidence>
<accession>A0A2P7YEE5</accession>
<dbReference type="Gene3D" id="3.10.129.10">
    <property type="entry name" value="Hotdog Thioesterase"/>
    <property type="match status" value="1"/>
</dbReference>
<dbReference type="SUPFAM" id="SSF54637">
    <property type="entry name" value="Thioesterase/thiol ester dehydrase-isomerase"/>
    <property type="match status" value="1"/>
</dbReference>
<gene>
    <name evidence="2" type="ORF">B9Z65_8649</name>
</gene>
<dbReference type="PANTHER" id="PTHR47260">
    <property type="entry name" value="UPF0644 PROTEIN PB2B4.06"/>
    <property type="match status" value="1"/>
</dbReference>
<dbReference type="Proteomes" id="UP000243723">
    <property type="component" value="Unassembled WGS sequence"/>
</dbReference>
<dbReference type="InterPro" id="IPR029069">
    <property type="entry name" value="HotDog_dom_sf"/>
</dbReference>
<protein>
    <recommendedName>
        <fullName evidence="4">Thioesterase domain-containing protein</fullName>
    </recommendedName>
</protein>
<feature type="region of interest" description="Disordered" evidence="1">
    <location>
        <begin position="1"/>
        <end position="90"/>
    </location>
</feature>
<keyword evidence="3" id="KW-1185">Reference proteome</keyword>
<dbReference type="InterPro" id="IPR052061">
    <property type="entry name" value="PTE-AB_protein"/>
</dbReference>
<dbReference type="PANTHER" id="PTHR47260:SF1">
    <property type="entry name" value="UPF0644 PROTEIN PB2B4.06"/>
    <property type="match status" value="1"/>
</dbReference>
<dbReference type="EMBL" id="NHZQ01000447">
    <property type="protein sequence ID" value="PSK34323.1"/>
    <property type="molecule type" value="Genomic_DNA"/>
</dbReference>
<proteinExistence type="predicted"/>
<organism evidence="2 3">
    <name type="scientific">Elsinoe australis</name>
    <dbReference type="NCBI Taxonomy" id="40998"/>
    <lineage>
        <taxon>Eukaryota</taxon>
        <taxon>Fungi</taxon>
        <taxon>Dikarya</taxon>
        <taxon>Ascomycota</taxon>
        <taxon>Pezizomycotina</taxon>
        <taxon>Dothideomycetes</taxon>
        <taxon>Dothideomycetidae</taxon>
        <taxon>Myriangiales</taxon>
        <taxon>Elsinoaceae</taxon>
        <taxon>Elsinoe</taxon>
    </lineage>
</organism>
<dbReference type="AlphaFoldDB" id="A0A2P7YEE5"/>
<dbReference type="OrthoDB" id="506431at2759"/>
<comment type="caution">
    <text evidence="2">The sequence shown here is derived from an EMBL/GenBank/DDBJ whole genome shotgun (WGS) entry which is preliminary data.</text>
</comment>
<feature type="compositionally biased region" description="Low complexity" evidence="1">
    <location>
        <begin position="54"/>
        <end position="68"/>
    </location>
</feature>
<evidence type="ECO:0000313" key="2">
    <source>
        <dbReference type="EMBL" id="PSK34323.1"/>
    </source>
</evidence>
<feature type="compositionally biased region" description="Low complexity" evidence="1">
    <location>
        <begin position="21"/>
        <end position="33"/>
    </location>
</feature>
<feature type="compositionally biased region" description="Low complexity" evidence="1">
    <location>
        <begin position="75"/>
        <end position="88"/>
    </location>
</feature>
<sequence length="445" mass="47771">MPPRPSIPLAIPRVLAHHRPSSTPLLPSRSATSNVKPASTRRKRPPFPPPPASPTASTSSPLADSNPNNSPPESPSTSSSTSTANATAQLKQQWAPLTPRLRRSLPFLTSLILGLGLGTYLTSYFLSVPPEPGSSADVAETARLQRAADELFMVKIFRGKCVAAGRAIRGEGAEWREVETGRAAGGQGQGEEQRVGRVRAAELKFEKEKRANREAVREREREIVASGGVGEEGVNLGNKGGEEERLEGLRQQAGALGLELDLEGEGEGSGDERFGRAGSMVGEALGGSRGVAVERVFWNAKEAELVAVVYLGKALCGWPNTVHGGLLATVLGEKLGMAAELLRTEVLPSSRQREGGRGQVQDQKDWRELSELEVQYKKPTYAGNFYVVRALPRVGEDGDGIEVEGVLETLEGKVCVQVKGRVPAEEAVPSTAHSVSSWLSWLRWK</sequence>
<reference evidence="2 3" key="1">
    <citation type="submission" date="2017-05" db="EMBL/GenBank/DDBJ databases">
        <title>Draft genome sequence of Elsinoe australis.</title>
        <authorList>
            <person name="Cheng Q."/>
        </authorList>
    </citation>
    <scope>NUCLEOTIDE SEQUENCE [LARGE SCALE GENOMIC DNA]</scope>
    <source>
        <strain evidence="2 3">NL1</strain>
    </source>
</reference>
<evidence type="ECO:0008006" key="4">
    <source>
        <dbReference type="Google" id="ProtNLM"/>
    </source>
</evidence>
<evidence type="ECO:0000256" key="1">
    <source>
        <dbReference type="SAM" id="MobiDB-lite"/>
    </source>
</evidence>
<name>A0A2P7YEE5_9PEZI</name>
<dbReference type="STRING" id="40998.A0A2P7YEE5"/>